<sequence>MLPRAEVDAGTPLPSTGRSPGCSSPHRQSEGSSPPRRSGDQESPHWWQVLGKDCWACGFLCLIFLLSAVLFVVFEGMGQAESKGTNSRQRL</sequence>
<keyword evidence="2" id="KW-1133">Transmembrane helix</keyword>
<name>A0A9X9LJX7_GULGU</name>
<dbReference type="EMBL" id="CYRY02005395">
    <property type="protein sequence ID" value="VCW69837.1"/>
    <property type="molecule type" value="Genomic_DNA"/>
</dbReference>
<reference evidence="3 4" key="1">
    <citation type="submission" date="2018-10" db="EMBL/GenBank/DDBJ databases">
        <authorList>
            <person name="Ekblom R."/>
            <person name="Jareborg N."/>
        </authorList>
    </citation>
    <scope>NUCLEOTIDE SEQUENCE [LARGE SCALE GENOMIC DNA]</scope>
    <source>
        <tissue evidence="3">Muscle</tissue>
    </source>
</reference>
<accession>A0A9X9LJX7</accession>
<keyword evidence="2" id="KW-0812">Transmembrane</keyword>
<evidence type="ECO:0000313" key="4">
    <source>
        <dbReference type="Proteomes" id="UP000269945"/>
    </source>
</evidence>
<feature type="compositionally biased region" description="Polar residues" evidence="1">
    <location>
        <begin position="13"/>
        <end position="32"/>
    </location>
</feature>
<proteinExistence type="predicted"/>
<keyword evidence="2" id="KW-0472">Membrane</keyword>
<organism evidence="3 4">
    <name type="scientific">Gulo gulo</name>
    <name type="common">Wolverine</name>
    <name type="synonym">Gluton</name>
    <dbReference type="NCBI Taxonomy" id="48420"/>
    <lineage>
        <taxon>Eukaryota</taxon>
        <taxon>Metazoa</taxon>
        <taxon>Chordata</taxon>
        <taxon>Craniata</taxon>
        <taxon>Vertebrata</taxon>
        <taxon>Euteleostomi</taxon>
        <taxon>Mammalia</taxon>
        <taxon>Eutheria</taxon>
        <taxon>Laurasiatheria</taxon>
        <taxon>Carnivora</taxon>
        <taxon>Caniformia</taxon>
        <taxon>Musteloidea</taxon>
        <taxon>Mustelidae</taxon>
        <taxon>Guloninae</taxon>
        <taxon>Gulo</taxon>
    </lineage>
</organism>
<evidence type="ECO:0000256" key="2">
    <source>
        <dbReference type="SAM" id="Phobius"/>
    </source>
</evidence>
<protein>
    <submittedName>
        <fullName evidence="3">Uncharacterized protein</fullName>
    </submittedName>
</protein>
<feature type="region of interest" description="Disordered" evidence="1">
    <location>
        <begin position="1"/>
        <end position="43"/>
    </location>
</feature>
<keyword evidence="4" id="KW-1185">Reference proteome</keyword>
<dbReference type="Proteomes" id="UP000269945">
    <property type="component" value="Unassembled WGS sequence"/>
</dbReference>
<evidence type="ECO:0000313" key="3">
    <source>
        <dbReference type="EMBL" id="VCW69837.1"/>
    </source>
</evidence>
<dbReference type="AlphaFoldDB" id="A0A9X9LJX7"/>
<gene>
    <name evidence="3" type="ORF">BN2614_LOCUS1</name>
</gene>
<comment type="caution">
    <text evidence="3">The sequence shown here is derived from an EMBL/GenBank/DDBJ whole genome shotgun (WGS) entry which is preliminary data.</text>
</comment>
<feature type="transmembrane region" description="Helical" evidence="2">
    <location>
        <begin position="54"/>
        <end position="74"/>
    </location>
</feature>
<evidence type="ECO:0000256" key="1">
    <source>
        <dbReference type="SAM" id="MobiDB-lite"/>
    </source>
</evidence>